<dbReference type="InterPro" id="IPR029058">
    <property type="entry name" value="AB_hydrolase_fold"/>
</dbReference>
<evidence type="ECO:0000259" key="2">
    <source>
        <dbReference type="Pfam" id="PF12697"/>
    </source>
</evidence>
<dbReference type="PANTHER" id="PTHR22753">
    <property type="entry name" value="TRANSMEMBRANE PROTEIN 68"/>
    <property type="match status" value="1"/>
</dbReference>
<comment type="caution">
    <text evidence="3">The sequence shown here is derived from an EMBL/GenBank/DDBJ whole genome shotgun (WGS) entry which is preliminary data.</text>
</comment>
<dbReference type="EMBL" id="JADEXN010000202">
    <property type="protein sequence ID" value="MBE9041487.1"/>
    <property type="molecule type" value="Genomic_DNA"/>
</dbReference>
<evidence type="ECO:0000313" key="3">
    <source>
        <dbReference type="EMBL" id="MBE9041487.1"/>
    </source>
</evidence>
<keyword evidence="4" id="KW-1185">Reference proteome</keyword>
<dbReference type="Proteomes" id="UP000621799">
    <property type="component" value="Unassembled WGS sequence"/>
</dbReference>
<dbReference type="AlphaFoldDB" id="A0A928VWE9"/>
<dbReference type="Gene3D" id="3.40.50.1820">
    <property type="entry name" value="alpha/beta hydrolase"/>
    <property type="match status" value="1"/>
</dbReference>
<accession>A0A928VWE9</accession>
<dbReference type="PANTHER" id="PTHR22753:SF48">
    <property type="entry name" value="PHOSPHOLIPID_GLYCEROL ACYLTRANSFERASE DOMAIN-CONTAINING PROTEIN"/>
    <property type="match status" value="1"/>
</dbReference>
<feature type="domain" description="AB hydrolase-1" evidence="2">
    <location>
        <begin position="40"/>
        <end position="261"/>
    </location>
</feature>
<feature type="compositionally biased region" description="Low complexity" evidence="1">
    <location>
        <begin position="15"/>
        <end position="26"/>
    </location>
</feature>
<proteinExistence type="predicted"/>
<gene>
    <name evidence="3" type="ORF">IQ235_11910</name>
</gene>
<feature type="region of interest" description="Disordered" evidence="1">
    <location>
        <begin position="1"/>
        <end position="29"/>
    </location>
</feature>
<evidence type="ECO:0000256" key="1">
    <source>
        <dbReference type="SAM" id="MobiDB-lite"/>
    </source>
</evidence>
<dbReference type="RefSeq" id="WP_264321692.1">
    <property type="nucleotide sequence ID" value="NZ_JADEXN010000202.1"/>
</dbReference>
<name>A0A928VWE9_9CYAN</name>
<sequence>MSTTNNKLHFLNPQSSSPACEASPSSLGAAEPKENRPLFVFLPGMDGTGKLLHLQTPGLRTTFDMRCLSLPNRDDRTGWDDLAYQTIDLIHRELKDRSNRSVYLCGESFGGCLALQVIVRAPELFDGLILVNPASSFRKRAWMAWGIPLIRSLVEPIYQLSTFGLLPFLIALDRVSKRDRQQLVTAMQSVSSATASWRLSLLRDFDILPVQLHQFKKPALLLASQGDRLLPSVEEAENLARFFPNPKTIVLPDSGHVCLLESEFNLYQVLQETQFLPEFANC</sequence>
<dbReference type="GO" id="GO:0016787">
    <property type="term" value="F:hydrolase activity"/>
    <property type="evidence" value="ECO:0007669"/>
    <property type="project" value="UniProtKB-KW"/>
</dbReference>
<dbReference type="GO" id="GO:0016020">
    <property type="term" value="C:membrane"/>
    <property type="evidence" value="ECO:0007669"/>
    <property type="project" value="TreeGrafter"/>
</dbReference>
<protein>
    <submittedName>
        <fullName evidence="3">Alpha/beta hydrolase</fullName>
    </submittedName>
</protein>
<organism evidence="3 4">
    <name type="scientific">Zarconia navalis LEGE 11467</name>
    <dbReference type="NCBI Taxonomy" id="1828826"/>
    <lineage>
        <taxon>Bacteria</taxon>
        <taxon>Bacillati</taxon>
        <taxon>Cyanobacteriota</taxon>
        <taxon>Cyanophyceae</taxon>
        <taxon>Oscillatoriophycideae</taxon>
        <taxon>Oscillatoriales</taxon>
        <taxon>Oscillatoriales incertae sedis</taxon>
        <taxon>Zarconia</taxon>
        <taxon>Zarconia navalis</taxon>
    </lineage>
</organism>
<dbReference type="SUPFAM" id="SSF53474">
    <property type="entry name" value="alpha/beta-Hydrolases"/>
    <property type="match status" value="1"/>
</dbReference>
<evidence type="ECO:0000313" key="4">
    <source>
        <dbReference type="Proteomes" id="UP000621799"/>
    </source>
</evidence>
<keyword evidence="3" id="KW-0378">Hydrolase</keyword>
<dbReference type="Pfam" id="PF12697">
    <property type="entry name" value="Abhydrolase_6"/>
    <property type="match status" value="1"/>
</dbReference>
<dbReference type="InterPro" id="IPR000073">
    <property type="entry name" value="AB_hydrolase_1"/>
</dbReference>
<reference evidence="3" key="1">
    <citation type="submission" date="2020-10" db="EMBL/GenBank/DDBJ databases">
        <authorList>
            <person name="Castelo-Branco R."/>
            <person name="Eusebio N."/>
            <person name="Adriana R."/>
            <person name="Vieira A."/>
            <person name="Brugerolle De Fraissinette N."/>
            <person name="Rezende De Castro R."/>
            <person name="Schneider M.P."/>
            <person name="Vasconcelos V."/>
            <person name="Leao P.N."/>
        </authorList>
    </citation>
    <scope>NUCLEOTIDE SEQUENCE</scope>
    <source>
        <strain evidence="3">LEGE 11467</strain>
    </source>
</reference>